<keyword evidence="1" id="KW-0677">Repeat</keyword>
<dbReference type="Pfam" id="PF12796">
    <property type="entry name" value="Ank_2"/>
    <property type="match status" value="2"/>
</dbReference>
<dbReference type="PANTHER" id="PTHR24166:SF48">
    <property type="entry name" value="PROTEIN VAPYRIN"/>
    <property type="match status" value="1"/>
</dbReference>
<evidence type="ECO:0000256" key="3">
    <source>
        <dbReference type="PROSITE-ProRule" id="PRU00023"/>
    </source>
</evidence>
<dbReference type="InterPro" id="IPR002110">
    <property type="entry name" value="Ankyrin_rpt"/>
</dbReference>
<dbReference type="SMART" id="SM00248">
    <property type="entry name" value="ANK"/>
    <property type="match status" value="8"/>
</dbReference>
<dbReference type="PROSITE" id="PS50088">
    <property type="entry name" value="ANK_REPEAT"/>
    <property type="match status" value="2"/>
</dbReference>
<dbReference type="Gene3D" id="1.25.40.20">
    <property type="entry name" value="Ankyrin repeat-containing domain"/>
    <property type="match status" value="1"/>
</dbReference>
<gene>
    <name evidence="4" type="ORF">DFH08DRAFT_1074184</name>
</gene>
<dbReference type="InterPro" id="IPR036770">
    <property type="entry name" value="Ankyrin_rpt-contain_sf"/>
</dbReference>
<name>A0AAD7F046_9AGAR</name>
<dbReference type="Proteomes" id="UP001218218">
    <property type="component" value="Unassembled WGS sequence"/>
</dbReference>
<accession>A0AAD7F046</accession>
<evidence type="ECO:0000313" key="5">
    <source>
        <dbReference type="Proteomes" id="UP001218218"/>
    </source>
</evidence>
<dbReference type="SUPFAM" id="SSF48403">
    <property type="entry name" value="Ankyrin repeat"/>
    <property type="match status" value="1"/>
</dbReference>
<dbReference type="EMBL" id="JARIHO010000005">
    <property type="protein sequence ID" value="KAJ7361118.1"/>
    <property type="molecule type" value="Genomic_DNA"/>
</dbReference>
<evidence type="ECO:0000313" key="4">
    <source>
        <dbReference type="EMBL" id="KAJ7361118.1"/>
    </source>
</evidence>
<evidence type="ECO:0000256" key="1">
    <source>
        <dbReference type="ARBA" id="ARBA00022737"/>
    </source>
</evidence>
<dbReference type="Pfam" id="PF00023">
    <property type="entry name" value="Ank"/>
    <property type="match status" value="1"/>
</dbReference>
<feature type="repeat" description="ANK" evidence="3">
    <location>
        <begin position="189"/>
        <end position="217"/>
    </location>
</feature>
<sequence length="412" mass="45077">MAVFSDLPPELVLHIVSFLTRETILDPDHCLMSYNDQPELVPDLPSLNSLSQTNIASYRTVDPTMYQLCASVEILRKLAFLFAVQNQLESTLDKFIAAEVTPDLGTELDFQPDGASLLHIAARLGFRPMVVKLLGMYGEEMVYRPTAGYPFQTALSYAAQHGHIEIVHLLAPVPTSSPVFSRSLYLGGALIKAVRAGNAEISEYLISVGADVNFQNICSALWYAASSNQLASVQLLLAAGADPNLCLPFPLFTAARFGYLDIVQALVDGGADINDRDISNCNVLVQVPSIELLLFFLEHGVDPNNADDEGNTVLHAVCGKQHNKYGTAFVQLLCEFGAIPDKTNIHGWTAADSALTNGTPEIVEILEPYVQTPALQAKISRWREKRKAELQRTAGKLSSIILGIQDWMYPQS</sequence>
<dbReference type="PROSITE" id="PS50297">
    <property type="entry name" value="ANK_REP_REGION"/>
    <property type="match status" value="1"/>
</dbReference>
<dbReference type="PANTHER" id="PTHR24166">
    <property type="entry name" value="ROLLING PEBBLES, ISOFORM B"/>
    <property type="match status" value="1"/>
</dbReference>
<protein>
    <submittedName>
        <fullName evidence="4">Ankyrin repeat-containing domain protein</fullName>
    </submittedName>
</protein>
<dbReference type="AlphaFoldDB" id="A0AAD7F046"/>
<feature type="repeat" description="ANK" evidence="3">
    <location>
        <begin position="250"/>
        <end position="278"/>
    </location>
</feature>
<dbReference type="InterPro" id="IPR050889">
    <property type="entry name" value="Dendritic_Spine_Reg/Scaffold"/>
</dbReference>
<organism evidence="4 5">
    <name type="scientific">Mycena albidolilacea</name>
    <dbReference type="NCBI Taxonomy" id="1033008"/>
    <lineage>
        <taxon>Eukaryota</taxon>
        <taxon>Fungi</taxon>
        <taxon>Dikarya</taxon>
        <taxon>Basidiomycota</taxon>
        <taxon>Agaricomycotina</taxon>
        <taxon>Agaricomycetes</taxon>
        <taxon>Agaricomycetidae</taxon>
        <taxon>Agaricales</taxon>
        <taxon>Marasmiineae</taxon>
        <taxon>Mycenaceae</taxon>
        <taxon>Mycena</taxon>
    </lineage>
</organism>
<keyword evidence="2 3" id="KW-0040">ANK repeat</keyword>
<proteinExistence type="predicted"/>
<keyword evidence="5" id="KW-1185">Reference proteome</keyword>
<evidence type="ECO:0000256" key="2">
    <source>
        <dbReference type="ARBA" id="ARBA00023043"/>
    </source>
</evidence>
<dbReference type="PRINTS" id="PR01415">
    <property type="entry name" value="ANKYRIN"/>
</dbReference>
<reference evidence="4" key="1">
    <citation type="submission" date="2023-03" db="EMBL/GenBank/DDBJ databases">
        <title>Massive genome expansion in bonnet fungi (Mycena s.s.) driven by repeated elements and novel gene families across ecological guilds.</title>
        <authorList>
            <consortium name="Lawrence Berkeley National Laboratory"/>
            <person name="Harder C.B."/>
            <person name="Miyauchi S."/>
            <person name="Viragh M."/>
            <person name="Kuo A."/>
            <person name="Thoen E."/>
            <person name="Andreopoulos B."/>
            <person name="Lu D."/>
            <person name="Skrede I."/>
            <person name="Drula E."/>
            <person name="Henrissat B."/>
            <person name="Morin E."/>
            <person name="Kohler A."/>
            <person name="Barry K."/>
            <person name="LaButti K."/>
            <person name="Morin E."/>
            <person name="Salamov A."/>
            <person name="Lipzen A."/>
            <person name="Mereny Z."/>
            <person name="Hegedus B."/>
            <person name="Baldrian P."/>
            <person name="Stursova M."/>
            <person name="Weitz H."/>
            <person name="Taylor A."/>
            <person name="Grigoriev I.V."/>
            <person name="Nagy L.G."/>
            <person name="Martin F."/>
            <person name="Kauserud H."/>
        </authorList>
    </citation>
    <scope>NUCLEOTIDE SEQUENCE</scope>
    <source>
        <strain evidence="4">CBHHK002</strain>
    </source>
</reference>
<comment type="caution">
    <text evidence="4">The sequence shown here is derived from an EMBL/GenBank/DDBJ whole genome shotgun (WGS) entry which is preliminary data.</text>
</comment>